<protein>
    <recommendedName>
        <fullName evidence="1">THIF-type NAD/FAD binding fold domain-containing protein</fullName>
    </recommendedName>
</protein>
<evidence type="ECO:0000313" key="2">
    <source>
        <dbReference type="EMBL" id="OGZ29807.1"/>
    </source>
</evidence>
<comment type="caution">
    <text evidence="2">The sequence shown here is derived from an EMBL/GenBank/DDBJ whole genome shotgun (WGS) entry which is preliminary data.</text>
</comment>
<accession>A0A1G2EVQ1</accession>
<dbReference type="Gene3D" id="3.40.50.720">
    <property type="entry name" value="NAD(P)-binding Rossmann-like Domain"/>
    <property type="match status" value="1"/>
</dbReference>
<dbReference type="InterPro" id="IPR045886">
    <property type="entry name" value="ThiF/MoeB/HesA"/>
</dbReference>
<dbReference type="SUPFAM" id="SSF69572">
    <property type="entry name" value="Activating enzymes of the ubiquitin-like proteins"/>
    <property type="match status" value="1"/>
</dbReference>
<dbReference type="Proteomes" id="UP000177486">
    <property type="component" value="Unassembled WGS sequence"/>
</dbReference>
<dbReference type="GO" id="GO:0008641">
    <property type="term" value="F:ubiquitin-like modifier activating enzyme activity"/>
    <property type="evidence" value="ECO:0007669"/>
    <property type="project" value="InterPro"/>
</dbReference>
<dbReference type="PANTHER" id="PTHR43267">
    <property type="entry name" value="TRNA THREONYLCARBAMOYLADENOSINE DEHYDRATASE"/>
    <property type="match status" value="1"/>
</dbReference>
<reference evidence="2 3" key="1">
    <citation type="journal article" date="2016" name="Nat. Commun.">
        <title>Thousands of microbial genomes shed light on interconnected biogeochemical processes in an aquifer system.</title>
        <authorList>
            <person name="Anantharaman K."/>
            <person name="Brown C.T."/>
            <person name="Hug L.A."/>
            <person name="Sharon I."/>
            <person name="Castelle C.J."/>
            <person name="Probst A.J."/>
            <person name="Thomas B.C."/>
            <person name="Singh A."/>
            <person name="Wilkins M.J."/>
            <person name="Karaoz U."/>
            <person name="Brodie E.L."/>
            <person name="Williams K.H."/>
            <person name="Hubbard S.S."/>
            <person name="Banfield J.F."/>
        </authorList>
    </citation>
    <scope>NUCLEOTIDE SEQUENCE [LARGE SCALE GENOMIC DNA]</scope>
</reference>
<sequence length="372" mass="41916">MDKPFDYAQDKPQFFNKKKELPRGADVIDAFSRSLEELFFVRNPRFKKGMPGADEALAKFMNEDAKVINGVYVYYPWMGKTVYLPEEKIYFELRTARNKNIINKEEQDKYRGVKIGIAGMSVGSNVASTLALTGGPKSMRLADFDEIEATNLNRIRAGAISIGQSKAIFFAQNIYELDPWAELEIYDKGINKDNIEDFIKGLDVFIDEMDSIDLKVRSRFICKKHKIPVLMATDNGDNVIFDVERYDENPELAIFNGRVEITEEELGNLKTFRDWIKIAARIVGAEVQTPRLLASILELGKTIAGVPQIGSAASMAGACVSYAVRKIAVGDKLPSGRYDINLDEKMTFGYNTPEGIKKREEHLADFLSKFGK</sequence>
<evidence type="ECO:0000313" key="3">
    <source>
        <dbReference type="Proteomes" id="UP000177486"/>
    </source>
</evidence>
<dbReference type="InterPro" id="IPR035985">
    <property type="entry name" value="Ubiquitin-activating_enz"/>
</dbReference>
<dbReference type="AlphaFoldDB" id="A0A1G2EVQ1"/>
<proteinExistence type="predicted"/>
<dbReference type="GO" id="GO:0061504">
    <property type="term" value="P:cyclic threonylcarbamoyladenosine biosynthetic process"/>
    <property type="evidence" value="ECO:0007669"/>
    <property type="project" value="TreeGrafter"/>
</dbReference>
<dbReference type="Pfam" id="PF00899">
    <property type="entry name" value="ThiF"/>
    <property type="match status" value="1"/>
</dbReference>
<dbReference type="CDD" id="cd01483">
    <property type="entry name" value="E1_enzyme_family"/>
    <property type="match status" value="1"/>
</dbReference>
<name>A0A1G2EVQ1_9BACT</name>
<gene>
    <name evidence="2" type="ORF">A2931_00750</name>
</gene>
<dbReference type="InterPro" id="IPR000594">
    <property type="entry name" value="ThiF_NAD_FAD-bd"/>
</dbReference>
<dbReference type="PANTHER" id="PTHR43267:SF3">
    <property type="entry name" value="THIF PROTEIN"/>
    <property type="match status" value="1"/>
</dbReference>
<feature type="domain" description="THIF-type NAD/FAD binding fold" evidence="1">
    <location>
        <begin position="99"/>
        <end position="233"/>
    </location>
</feature>
<dbReference type="EMBL" id="MHMQ01000032">
    <property type="protein sequence ID" value="OGZ29807.1"/>
    <property type="molecule type" value="Genomic_DNA"/>
</dbReference>
<organism evidence="2 3">
    <name type="scientific">Candidatus Niyogibacteria bacterium RIFCSPLOWO2_01_FULL_45_48</name>
    <dbReference type="NCBI Taxonomy" id="1801724"/>
    <lineage>
        <taxon>Bacteria</taxon>
        <taxon>Candidatus Niyogiibacteriota</taxon>
    </lineage>
</organism>
<dbReference type="GO" id="GO:0061503">
    <property type="term" value="F:tRNA threonylcarbamoyladenosine dehydratase"/>
    <property type="evidence" value="ECO:0007669"/>
    <property type="project" value="TreeGrafter"/>
</dbReference>
<evidence type="ECO:0000259" key="1">
    <source>
        <dbReference type="Pfam" id="PF00899"/>
    </source>
</evidence>